<dbReference type="HOGENOM" id="CLU_1483824_0_0_1"/>
<evidence type="ECO:0000313" key="3">
    <source>
        <dbReference type="Proteomes" id="UP000014500"/>
    </source>
</evidence>
<evidence type="ECO:0000256" key="1">
    <source>
        <dbReference type="SAM" id="Phobius"/>
    </source>
</evidence>
<dbReference type="EnsemblMetazoa" id="SMAR004506-RA">
    <property type="protein sequence ID" value="SMAR004506-PA"/>
    <property type="gene ID" value="SMAR004506"/>
</dbReference>
<reference evidence="2" key="2">
    <citation type="submission" date="2015-02" db="UniProtKB">
        <authorList>
            <consortium name="EnsemblMetazoa"/>
        </authorList>
    </citation>
    <scope>IDENTIFICATION</scope>
</reference>
<proteinExistence type="predicted"/>
<feature type="transmembrane region" description="Helical" evidence="1">
    <location>
        <begin position="93"/>
        <end position="114"/>
    </location>
</feature>
<name>T1ITQ2_STRMM</name>
<evidence type="ECO:0000313" key="2">
    <source>
        <dbReference type="EnsemblMetazoa" id="SMAR004506-PA"/>
    </source>
</evidence>
<keyword evidence="3" id="KW-1185">Reference proteome</keyword>
<dbReference type="EMBL" id="JH431494">
    <property type="status" value="NOT_ANNOTATED_CDS"/>
    <property type="molecule type" value="Genomic_DNA"/>
</dbReference>
<accession>T1ITQ2</accession>
<keyword evidence="1" id="KW-1133">Transmembrane helix</keyword>
<reference evidence="3" key="1">
    <citation type="submission" date="2011-05" db="EMBL/GenBank/DDBJ databases">
        <authorList>
            <person name="Richards S.R."/>
            <person name="Qu J."/>
            <person name="Jiang H."/>
            <person name="Jhangiani S.N."/>
            <person name="Agravi P."/>
            <person name="Goodspeed R."/>
            <person name="Gross S."/>
            <person name="Mandapat C."/>
            <person name="Jackson L."/>
            <person name="Mathew T."/>
            <person name="Pu L."/>
            <person name="Thornton R."/>
            <person name="Saada N."/>
            <person name="Wilczek-Boney K.B."/>
            <person name="Lee S."/>
            <person name="Kovar C."/>
            <person name="Wu Y."/>
            <person name="Scherer S.E."/>
            <person name="Worley K.C."/>
            <person name="Muzny D.M."/>
            <person name="Gibbs R."/>
        </authorList>
    </citation>
    <scope>NUCLEOTIDE SEQUENCE</scope>
    <source>
        <strain evidence="3">Brora</strain>
    </source>
</reference>
<dbReference type="Proteomes" id="UP000014500">
    <property type="component" value="Unassembled WGS sequence"/>
</dbReference>
<keyword evidence="1" id="KW-0472">Membrane</keyword>
<keyword evidence="1" id="KW-0812">Transmembrane</keyword>
<sequence>MTKYRFERFTFSYAIAFGRFEILFKSPKIEYFSSVYTAPFTIEAWVITVIFSFIVAIDLTVTDKVFFTLFKQNPKNSTRNSKYSDSSDNFKTIMFFLICFFFYGALLQRGTLFFSKHIYPIRNIWDRLLFPYITYRQCIYRGKVMLTISTPKLRNCHDNCYQYHSLSGLLPIPIFKSYYGCN</sequence>
<organism evidence="2 3">
    <name type="scientific">Strigamia maritima</name>
    <name type="common">European centipede</name>
    <name type="synonym">Geophilus maritimus</name>
    <dbReference type="NCBI Taxonomy" id="126957"/>
    <lineage>
        <taxon>Eukaryota</taxon>
        <taxon>Metazoa</taxon>
        <taxon>Ecdysozoa</taxon>
        <taxon>Arthropoda</taxon>
        <taxon>Myriapoda</taxon>
        <taxon>Chilopoda</taxon>
        <taxon>Pleurostigmophora</taxon>
        <taxon>Geophilomorpha</taxon>
        <taxon>Linotaeniidae</taxon>
        <taxon>Strigamia</taxon>
    </lineage>
</organism>
<feature type="transmembrane region" description="Helical" evidence="1">
    <location>
        <begin position="35"/>
        <end position="57"/>
    </location>
</feature>
<dbReference type="AlphaFoldDB" id="T1ITQ2"/>
<protein>
    <submittedName>
        <fullName evidence="2">Uncharacterized protein</fullName>
    </submittedName>
</protein>